<keyword evidence="8 9" id="KW-0472">Membrane</keyword>
<reference evidence="11" key="1">
    <citation type="journal article" date="2012" name="Nature">
        <title>The tomato genome sequence provides insights into fleshy fruit evolution.</title>
        <authorList>
            <consortium name="Tomato Genome Consortium"/>
        </authorList>
    </citation>
    <scope>NUCLEOTIDE SEQUENCE [LARGE SCALE GENOMIC DNA]</scope>
    <source>
        <strain evidence="11">cv. Heinz 1706</strain>
    </source>
</reference>
<dbReference type="EnsemblPlants" id="Solyc05g026377.1.1">
    <property type="protein sequence ID" value="Solyc05g026377.1.1"/>
    <property type="gene ID" value="Solyc05g026377.1"/>
</dbReference>
<evidence type="ECO:0000256" key="8">
    <source>
        <dbReference type="ARBA" id="ARBA00023136"/>
    </source>
</evidence>
<name>A0A3Q7HCH7_SOLLC</name>
<evidence type="ECO:0000256" key="3">
    <source>
        <dbReference type="ARBA" id="ARBA00022449"/>
    </source>
</evidence>
<keyword evidence="12" id="KW-1185">Reference proteome</keyword>
<dbReference type="PANTHER" id="PTHR16254:SF18">
    <property type="entry name" value="K(+) EFFLUX ANTIPORTER 4-LIKE"/>
    <property type="match status" value="1"/>
</dbReference>
<dbReference type="InterPro" id="IPR006153">
    <property type="entry name" value="Cation/H_exchanger_TM"/>
</dbReference>
<evidence type="ECO:0000256" key="7">
    <source>
        <dbReference type="ARBA" id="ARBA00023065"/>
    </source>
</evidence>
<evidence type="ECO:0000256" key="5">
    <source>
        <dbReference type="ARBA" id="ARBA00022729"/>
    </source>
</evidence>
<evidence type="ECO:0000256" key="4">
    <source>
        <dbReference type="ARBA" id="ARBA00022692"/>
    </source>
</evidence>
<proteinExistence type="predicted"/>
<dbReference type="GO" id="GO:0015386">
    <property type="term" value="F:potassium:proton antiporter activity"/>
    <property type="evidence" value="ECO:0007669"/>
    <property type="project" value="InterPro"/>
</dbReference>
<feature type="transmembrane region" description="Helical" evidence="9">
    <location>
        <begin position="157"/>
        <end position="176"/>
    </location>
</feature>
<evidence type="ECO:0000256" key="1">
    <source>
        <dbReference type="ARBA" id="ARBA00004141"/>
    </source>
</evidence>
<organism evidence="11">
    <name type="scientific">Solanum lycopersicum</name>
    <name type="common">Tomato</name>
    <name type="synonym">Lycopersicon esculentum</name>
    <dbReference type="NCBI Taxonomy" id="4081"/>
    <lineage>
        <taxon>Eukaryota</taxon>
        <taxon>Viridiplantae</taxon>
        <taxon>Streptophyta</taxon>
        <taxon>Embryophyta</taxon>
        <taxon>Tracheophyta</taxon>
        <taxon>Spermatophyta</taxon>
        <taxon>Magnoliopsida</taxon>
        <taxon>eudicotyledons</taxon>
        <taxon>Gunneridae</taxon>
        <taxon>Pentapetalae</taxon>
        <taxon>asterids</taxon>
        <taxon>lamiids</taxon>
        <taxon>Solanales</taxon>
        <taxon>Solanaceae</taxon>
        <taxon>Solanoideae</taxon>
        <taxon>Solaneae</taxon>
        <taxon>Solanum</taxon>
        <taxon>Solanum subgen. Lycopersicon</taxon>
    </lineage>
</organism>
<dbReference type="PANTHER" id="PTHR16254">
    <property type="entry name" value="POTASSIUM/PROTON ANTIPORTER-RELATED"/>
    <property type="match status" value="1"/>
</dbReference>
<dbReference type="Gramene" id="Solyc05g026377.1.1">
    <property type="protein sequence ID" value="Solyc05g026377.1.1"/>
    <property type="gene ID" value="Solyc05g026377.1"/>
</dbReference>
<keyword evidence="3" id="KW-0050">Antiport</keyword>
<protein>
    <recommendedName>
        <fullName evidence="10">Cation/H+ exchanger transmembrane domain-containing protein</fullName>
    </recommendedName>
</protein>
<sequence length="307" mass="34704">MENEGPIQTVEYFSTRKFYAHGRFMSLISKGADRAVVILPEAFSACWKDIALKIGNFINYSPPRKSKAPHRMVDTNNSYAKVVENRNFGKILTLRCLPSPRLGNGDHQLWKKVFGVNIYEMIENTFLIEFPNRNMAEQILHGGWTWKKSRVEPIRNFFAALFLSSIGMLIHVHFLWNHIDILLAAVILVVIIKTIVVAAVVKGFGYTNKAALLEFGLTRVIKEIKWRIPQWPLGRRVGMSLAQIGEFAFVLLSRASNVHLIEGKVYMLLLGTTALSLILTKSVLVVGIYVKWVLGIASPNILHFLSV</sequence>
<feature type="domain" description="Cation/H+ exchanger transmembrane" evidence="10">
    <location>
        <begin position="148"/>
        <end position="280"/>
    </location>
</feature>
<dbReference type="Pfam" id="PF00999">
    <property type="entry name" value="Na_H_Exchanger"/>
    <property type="match status" value="1"/>
</dbReference>
<keyword evidence="7" id="KW-0406">Ion transport</keyword>
<dbReference type="InterPro" id="IPR038770">
    <property type="entry name" value="Na+/solute_symporter_sf"/>
</dbReference>
<evidence type="ECO:0000256" key="2">
    <source>
        <dbReference type="ARBA" id="ARBA00022448"/>
    </source>
</evidence>
<dbReference type="InterPro" id="IPR045158">
    <property type="entry name" value="KEA4/5/6-like"/>
</dbReference>
<evidence type="ECO:0000313" key="11">
    <source>
        <dbReference type="EnsemblPlants" id="Solyc05g026377.1.1"/>
    </source>
</evidence>
<dbReference type="Proteomes" id="UP000004994">
    <property type="component" value="Chromosome 5"/>
</dbReference>
<keyword evidence="6 9" id="KW-1133">Transmembrane helix</keyword>
<comment type="subcellular location">
    <subcellularLocation>
        <location evidence="1">Membrane</location>
        <topology evidence="1">Multi-pass membrane protein</topology>
    </subcellularLocation>
</comment>
<keyword evidence="4 9" id="KW-0812">Transmembrane</keyword>
<evidence type="ECO:0000256" key="9">
    <source>
        <dbReference type="SAM" id="Phobius"/>
    </source>
</evidence>
<keyword evidence="5" id="KW-0732">Signal</keyword>
<keyword evidence="2" id="KW-0813">Transport</keyword>
<dbReference type="InParanoid" id="A0A3Q7HCH7"/>
<dbReference type="Gene3D" id="1.20.1530.20">
    <property type="match status" value="1"/>
</dbReference>
<evidence type="ECO:0000256" key="6">
    <source>
        <dbReference type="ARBA" id="ARBA00022989"/>
    </source>
</evidence>
<feature type="transmembrane region" description="Helical" evidence="9">
    <location>
        <begin position="265"/>
        <end position="290"/>
    </location>
</feature>
<dbReference type="AlphaFoldDB" id="A0A3Q7HCH7"/>
<accession>A0A3Q7HCH7</accession>
<reference evidence="11" key="2">
    <citation type="submission" date="2019-01" db="UniProtKB">
        <authorList>
            <consortium name="EnsemblPlants"/>
        </authorList>
    </citation>
    <scope>IDENTIFICATION</scope>
    <source>
        <strain evidence="11">cv. Heinz 1706</strain>
    </source>
</reference>
<evidence type="ECO:0000313" key="12">
    <source>
        <dbReference type="Proteomes" id="UP000004994"/>
    </source>
</evidence>
<feature type="transmembrane region" description="Helical" evidence="9">
    <location>
        <begin position="182"/>
        <end position="201"/>
    </location>
</feature>
<evidence type="ECO:0000259" key="10">
    <source>
        <dbReference type="Pfam" id="PF00999"/>
    </source>
</evidence>
<dbReference type="GO" id="GO:0016020">
    <property type="term" value="C:membrane"/>
    <property type="evidence" value="ECO:0007669"/>
    <property type="project" value="UniProtKB-SubCell"/>
</dbReference>